<organism evidence="8 9">
    <name type="scientific">Pelagicoccus enzymogenes</name>
    <dbReference type="NCBI Taxonomy" id="2773457"/>
    <lineage>
        <taxon>Bacteria</taxon>
        <taxon>Pseudomonadati</taxon>
        <taxon>Verrucomicrobiota</taxon>
        <taxon>Opitutia</taxon>
        <taxon>Puniceicoccales</taxon>
        <taxon>Pelagicoccaceae</taxon>
        <taxon>Pelagicoccus</taxon>
    </lineage>
</organism>
<dbReference type="GO" id="GO:0044781">
    <property type="term" value="P:bacterial-type flagellum organization"/>
    <property type="evidence" value="ECO:0007669"/>
    <property type="project" value="InterPro"/>
</dbReference>
<protein>
    <submittedName>
        <fullName evidence="8">Flagellar biosynthetic protein FliO</fullName>
    </submittedName>
</protein>
<evidence type="ECO:0000313" key="8">
    <source>
        <dbReference type="EMBL" id="MBD5778667.1"/>
    </source>
</evidence>
<comment type="subcellular location">
    <subcellularLocation>
        <location evidence="1">Cell membrane</location>
    </subcellularLocation>
</comment>
<name>A0A927F574_9BACT</name>
<keyword evidence="7" id="KW-0732">Signal</keyword>
<evidence type="ECO:0000256" key="7">
    <source>
        <dbReference type="SAM" id="SignalP"/>
    </source>
</evidence>
<proteinExistence type="predicted"/>
<evidence type="ECO:0000256" key="5">
    <source>
        <dbReference type="ARBA" id="ARBA00023136"/>
    </source>
</evidence>
<keyword evidence="3 6" id="KW-0812">Transmembrane</keyword>
<dbReference type="Proteomes" id="UP000622317">
    <property type="component" value="Unassembled WGS sequence"/>
</dbReference>
<evidence type="ECO:0000256" key="3">
    <source>
        <dbReference type="ARBA" id="ARBA00022692"/>
    </source>
</evidence>
<keyword evidence="8" id="KW-0969">Cilium</keyword>
<keyword evidence="5 6" id="KW-0472">Membrane</keyword>
<feature type="transmembrane region" description="Helical" evidence="6">
    <location>
        <begin position="63"/>
        <end position="85"/>
    </location>
</feature>
<keyword evidence="4 6" id="KW-1133">Transmembrane helix</keyword>
<feature type="signal peptide" evidence="7">
    <location>
        <begin position="1"/>
        <end position="24"/>
    </location>
</feature>
<reference evidence="8" key="1">
    <citation type="submission" date="2020-09" db="EMBL/GenBank/DDBJ databases">
        <title>Pelagicoccus enzymogenes sp. nov. with an EPS production, isolated from marine sediment.</title>
        <authorList>
            <person name="Feng X."/>
        </authorList>
    </citation>
    <scope>NUCLEOTIDE SEQUENCE</scope>
    <source>
        <strain evidence="8">NFK12</strain>
    </source>
</reference>
<keyword evidence="2" id="KW-1003">Cell membrane</keyword>
<dbReference type="RefSeq" id="WP_191615798.1">
    <property type="nucleotide sequence ID" value="NZ_JACYFG010000006.1"/>
</dbReference>
<evidence type="ECO:0000256" key="1">
    <source>
        <dbReference type="ARBA" id="ARBA00004236"/>
    </source>
</evidence>
<evidence type="ECO:0000256" key="2">
    <source>
        <dbReference type="ARBA" id="ARBA00022475"/>
    </source>
</evidence>
<dbReference type="GO" id="GO:0016020">
    <property type="term" value="C:membrane"/>
    <property type="evidence" value="ECO:0007669"/>
    <property type="project" value="InterPro"/>
</dbReference>
<accession>A0A927F574</accession>
<evidence type="ECO:0000256" key="6">
    <source>
        <dbReference type="SAM" id="Phobius"/>
    </source>
</evidence>
<keyword evidence="8" id="KW-0966">Cell projection</keyword>
<feature type="chain" id="PRO_5036927448" evidence="7">
    <location>
        <begin position="25"/>
        <end position="163"/>
    </location>
</feature>
<keyword evidence="9" id="KW-1185">Reference proteome</keyword>
<gene>
    <name evidence="8" type="ORF">IEN85_04135</name>
</gene>
<dbReference type="Pfam" id="PF04347">
    <property type="entry name" value="FliO"/>
    <property type="match status" value="1"/>
</dbReference>
<dbReference type="EMBL" id="JACYFG010000006">
    <property type="protein sequence ID" value="MBD5778667.1"/>
    <property type="molecule type" value="Genomic_DNA"/>
</dbReference>
<comment type="caution">
    <text evidence="8">The sequence shown here is derived from an EMBL/GenBank/DDBJ whole genome shotgun (WGS) entry which is preliminary data.</text>
</comment>
<keyword evidence="8" id="KW-0282">Flagellum</keyword>
<sequence length="163" mass="17079">MSFRTTFAAFSTTAALTLCQLVSAAIDGDQVIGGPRPEGDAGNEQSSQAMQGLFSGDSASSGALITLLGYAVIIGALAVVVWFLFRSGIIRKNFSKSEGKLKIAETRMLGNRQFLSVVEYGSQKILIGVGPGKIDYLTTLQNSAGEFPEVEAPEVDAKLGGQA</sequence>
<dbReference type="AlphaFoldDB" id="A0A927F574"/>
<evidence type="ECO:0000256" key="4">
    <source>
        <dbReference type="ARBA" id="ARBA00022989"/>
    </source>
</evidence>
<dbReference type="InterPro" id="IPR022781">
    <property type="entry name" value="Flagellar_biosynth_FliO"/>
</dbReference>
<evidence type="ECO:0000313" key="9">
    <source>
        <dbReference type="Proteomes" id="UP000622317"/>
    </source>
</evidence>